<feature type="region of interest" description="Disordered" evidence="1">
    <location>
        <begin position="1"/>
        <end position="23"/>
    </location>
</feature>
<proteinExistence type="predicted"/>
<dbReference type="InterPro" id="IPR000421">
    <property type="entry name" value="FA58C"/>
</dbReference>
<sequence length="53" mass="6038">LKSPKNDFSGNFRENHPDDPGRAWVTLKSAENHYSGNFRENRPVSIQLVLNSP</sequence>
<name>A0A0V1GDW9_9BILA</name>
<dbReference type="PROSITE" id="PS50022">
    <property type="entry name" value="FA58C_3"/>
    <property type="match status" value="1"/>
</dbReference>
<reference evidence="3 4" key="1">
    <citation type="submission" date="2015-01" db="EMBL/GenBank/DDBJ databases">
        <title>Evolution of Trichinella species and genotypes.</title>
        <authorList>
            <person name="Korhonen P.K."/>
            <person name="Edoardo P."/>
            <person name="Giuseppe L.R."/>
            <person name="Gasser R.B."/>
        </authorList>
    </citation>
    <scope>NUCLEOTIDE SEQUENCE [LARGE SCALE GENOMIC DNA]</scope>
    <source>
        <strain evidence="3">ISS1029</strain>
    </source>
</reference>
<feature type="non-terminal residue" evidence="3">
    <location>
        <position position="1"/>
    </location>
</feature>
<dbReference type="Proteomes" id="UP000055024">
    <property type="component" value="Unassembled WGS sequence"/>
</dbReference>
<comment type="caution">
    <text evidence="3">The sequence shown here is derived from an EMBL/GenBank/DDBJ whole genome shotgun (WGS) entry which is preliminary data.</text>
</comment>
<accession>A0A0V1GDW9</accession>
<feature type="domain" description="F5/8 type C" evidence="2">
    <location>
        <begin position="1"/>
        <end position="53"/>
    </location>
</feature>
<organism evidence="3 4">
    <name type="scientific">Trichinella zimbabwensis</name>
    <dbReference type="NCBI Taxonomy" id="268475"/>
    <lineage>
        <taxon>Eukaryota</taxon>
        <taxon>Metazoa</taxon>
        <taxon>Ecdysozoa</taxon>
        <taxon>Nematoda</taxon>
        <taxon>Enoplea</taxon>
        <taxon>Dorylaimia</taxon>
        <taxon>Trichinellida</taxon>
        <taxon>Trichinellidae</taxon>
        <taxon>Trichinella</taxon>
    </lineage>
</organism>
<gene>
    <name evidence="3" type="ORF">T11_8071</name>
</gene>
<evidence type="ECO:0000313" key="4">
    <source>
        <dbReference type="Proteomes" id="UP000055024"/>
    </source>
</evidence>
<evidence type="ECO:0000313" key="3">
    <source>
        <dbReference type="EMBL" id="KRY96457.1"/>
    </source>
</evidence>
<feature type="non-terminal residue" evidence="3">
    <location>
        <position position="53"/>
    </location>
</feature>
<keyword evidence="4" id="KW-1185">Reference proteome</keyword>
<dbReference type="AlphaFoldDB" id="A0A0V1GDW9"/>
<protein>
    <recommendedName>
        <fullName evidence="2">F5/8 type C domain-containing protein</fullName>
    </recommendedName>
</protein>
<evidence type="ECO:0000259" key="2">
    <source>
        <dbReference type="PROSITE" id="PS50022"/>
    </source>
</evidence>
<dbReference type="EMBL" id="JYDP01002808">
    <property type="protein sequence ID" value="KRY96457.1"/>
    <property type="molecule type" value="Genomic_DNA"/>
</dbReference>
<evidence type="ECO:0000256" key="1">
    <source>
        <dbReference type="SAM" id="MobiDB-lite"/>
    </source>
</evidence>